<sequence length="374" mass="39663">MTTPVERLLVSGDGEAWAQCHASTVARTGGRTLVAWFAGTREGTPDNAIWLVAEEDGLWGEPQVVLGEDDGVAWWNPVLAVAPDGRLWLFAHRGERISRWVTWYRTSTDHGRTWTAPRELVPGDASGGRGPVKNPPVVTPHGAWLAPSSVESGGADPVWGARFDRSEDAGASWALADVPLDRSRLRGAGIIQPALWSGRSGLVAVCRSSEGLVYRTTSADDGRTWTAAAPTRLPNNNSGLTAVRLPSGRVALVHNPVGEEWGARCPLSVSVSDDDGLTWHRVLDLEDGTRAPATLPGVPVPALREAGPPSGFAAGDTGIVTDGRGEYSYPSGTTDGATLLVAYTWQRRGIVLARVPLRLVDRPVAAATDRAGSS</sequence>
<dbReference type="Pfam" id="PF13088">
    <property type="entry name" value="BNR_2"/>
    <property type="match status" value="1"/>
</dbReference>
<dbReference type="InterPro" id="IPR036278">
    <property type="entry name" value="Sialidase_sf"/>
</dbReference>
<dbReference type="Proteomes" id="UP000186235">
    <property type="component" value="Unassembled WGS sequence"/>
</dbReference>
<dbReference type="AlphaFoldDB" id="A0A1N6Q4E0"/>
<dbReference type="SUPFAM" id="SSF50939">
    <property type="entry name" value="Sialidases"/>
    <property type="match status" value="1"/>
</dbReference>
<evidence type="ECO:0000313" key="3">
    <source>
        <dbReference type="Proteomes" id="UP000186235"/>
    </source>
</evidence>
<accession>A0A1N6Q4E0</accession>
<evidence type="ECO:0000313" key="2">
    <source>
        <dbReference type="EMBL" id="SIQ11375.1"/>
    </source>
</evidence>
<protein>
    <submittedName>
        <fullName evidence="2">Predicted neuraminidase (Sialidase)</fullName>
    </submittedName>
</protein>
<name>A0A1N6Q4E0_9MICO</name>
<organism evidence="2 3">
    <name type="scientific">Cellulosimicrobium aquatile</name>
    <dbReference type="NCBI Taxonomy" id="1612203"/>
    <lineage>
        <taxon>Bacteria</taxon>
        <taxon>Bacillati</taxon>
        <taxon>Actinomycetota</taxon>
        <taxon>Actinomycetes</taxon>
        <taxon>Micrococcales</taxon>
        <taxon>Promicromonosporaceae</taxon>
        <taxon>Cellulosimicrobium</taxon>
    </lineage>
</organism>
<keyword evidence="3" id="KW-1185">Reference proteome</keyword>
<proteinExistence type="predicted"/>
<evidence type="ECO:0000259" key="1">
    <source>
        <dbReference type="Pfam" id="PF13088"/>
    </source>
</evidence>
<dbReference type="EMBL" id="FTMI01000002">
    <property type="protein sequence ID" value="SIQ11375.1"/>
    <property type="molecule type" value="Genomic_DNA"/>
</dbReference>
<dbReference type="CDD" id="cd15482">
    <property type="entry name" value="Sialidase_non-viral"/>
    <property type="match status" value="1"/>
</dbReference>
<dbReference type="PANTHER" id="PTHR43752">
    <property type="entry name" value="BNR/ASP-BOX REPEAT FAMILY PROTEIN"/>
    <property type="match status" value="1"/>
</dbReference>
<gene>
    <name evidence="2" type="ORF">SAMN05518682_1321</name>
</gene>
<dbReference type="Gene3D" id="2.120.10.10">
    <property type="match status" value="1"/>
</dbReference>
<dbReference type="InterPro" id="IPR011040">
    <property type="entry name" value="Sialidase"/>
</dbReference>
<dbReference type="PANTHER" id="PTHR43752:SF2">
    <property type="entry name" value="BNR_ASP-BOX REPEAT FAMILY PROTEIN"/>
    <property type="match status" value="1"/>
</dbReference>
<feature type="domain" description="Sialidase" evidence="1">
    <location>
        <begin position="31"/>
        <end position="336"/>
    </location>
</feature>
<dbReference type="RefSeq" id="WP_076404339.1">
    <property type="nucleotide sequence ID" value="NZ_FTMI01000002.1"/>
</dbReference>
<reference evidence="3" key="1">
    <citation type="submission" date="2017-01" db="EMBL/GenBank/DDBJ databases">
        <authorList>
            <person name="Varghese N."/>
            <person name="Submissions S."/>
        </authorList>
    </citation>
    <scope>NUCLEOTIDE SEQUENCE [LARGE SCALE GENOMIC DNA]</scope>
    <source>
        <strain evidence="3">3bp</strain>
    </source>
</reference>